<dbReference type="Proteomes" id="UP000179001">
    <property type="component" value="Unassembled WGS sequence"/>
</dbReference>
<evidence type="ECO:0000256" key="1">
    <source>
        <dbReference type="SAM" id="Phobius"/>
    </source>
</evidence>
<name>A0A1F5SYQ2_9BACT</name>
<protein>
    <submittedName>
        <fullName evidence="2">Uncharacterized protein</fullName>
    </submittedName>
</protein>
<reference evidence="2 3" key="1">
    <citation type="journal article" date="2016" name="Nat. Commun.">
        <title>Thousands of microbial genomes shed light on interconnected biogeochemical processes in an aquifer system.</title>
        <authorList>
            <person name="Anantharaman K."/>
            <person name="Brown C.T."/>
            <person name="Hug L.A."/>
            <person name="Sharon I."/>
            <person name="Castelle C.J."/>
            <person name="Probst A.J."/>
            <person name="Thomas B.C."/>
            <person name="Singh A."/>
            <person name="Wilkins M.J."/>
            <person name="Karaoz U."/>
            <person name="Brodie E.L."/>
            <person name="Williams K.H."/>
            <person name="Hubbard S.S."/>
            <person name="Banfield J.F."/>
        </authorList>
    </citation>
    <scope>NUCLEOTIDE SEQUENCE [LARGE SCALE GENOMIC DNA]</scope>
</reference>
<evidence type="ECO:0000313" key="3">
    <source>
        <dbReference type="Proteomes" id="UP000179001"/>
    </source>
</evidence>
<comment type="caution">
    <text evidence="2">The sequence shown here is derived from an EMBL/GenBank/DDBJ whole genome shotgun (WGS) entry which is preliminary data.</text>
</comment>
<feature type="transmembrane region" description="Helical" evidence="1">
    <location>
        <begin position="41"/>
        <end position="60"/>
    </location>
</feature>
<keyword evidence="1" id="KW-1133">Transmembrane helix</keyword>
<evidence type="ECO:0000313" key="2">
    <source>
        <dbReference type="EMBL" id="OGF31616.1"/>
    </source>
</evidence>
<feature type="transmembrane region" description="Helical" evidence="1">
    <location>
        <begin position="7"/>
        <end position="26"/>
    </location>
</feature>
<organism evidence="2 3">
    <name type="scientific">Candidatus Falkowbacteria bacterium RIFOXYC2_FULL_36_12</name>
    <dbReference type="NCBI Taxonomy" id="1798002"/>
    <lineage>
        <taxon>Bacteria</taxon>
        <taxon>Candidatus Falkowiibacteriota</taxon>
    </lineage>
</organism>
<keyword evidence="1" id="KW-0472">Membrane</keyword>
<sequence>MTQTQNLVMIALAINIILGILNMKILRSRPEICSQSRNEDFIYFQIFGAVFFFIINYLLLKEKVWLIMRSKKPVCELGDLYSRCVAVTRIPIKQYPACCLESTSDMGNDGAEQCANQPEEENLTMTN</sequence>
<accession>A0A1F5SYQ2</accession>
<dbReference type="EMBL" id="MFGJ01000007">
    <property type="protein sequence ID" value="OGF31616.1"/>
    <property type="molecule type" value="Genomic_DNA"/>
</dbReference>
<dbReference type="AlphaFoldDB" id="A0A1F5SYQ2"/>
<proteinExistence type="predicted"/>
<keyword evidence="1" id="KW-0812">Transmembrane</keyword>
<gene>
    <name evidence="2" type="ORF">A2478_03970</name>
</gene>